<evidence type="ECO:0000313" key="4">
    <source>
        <dbReference type="Proteomes" id="UP000248405"/>
    </source>
</evidence>
<feature type="transmembrane region" description="Helical" evidence="2">
    <location>
        <begin position="30"/>
        <end position="53"/>
    </location>
</feature>
<organism evidence="3 4">
    <name type="scientific">Aspergillus vadensis (strain CBS 113365 / IMI 142717 / IBT 24658)</name>
    <dbReference type="NCBI Taxonomy" id="1448311"/>
    <lineage>
        <taxon>Eukaryota</taxon>
        <taxon>Fungi</taxon>
        <taxon>Dikarya</taxon>
        <taxon>Ascomycota</taxon>
        <taxon>Pezizomycotina</taxon>
        <taxon>Eurotiomycetes</taxon>
        <taxon>Eurotiomycetidae</taxon>
        <taxon>Eurotiales</taxon>
        <taxon>Aspergillaceae</taxon>
        <taxon>Aspergillus</taxon>
        <taxon>Aspergillus subgen. Circumdati</taxon>
    </lineage>
</organism>
<dbReference type="RefSeq" id="XP_025568250.1">
    <property type="nucleotide sequence ID" value="XM_025705487.1"/>
</dbReference>
<proteinExistence type="predicted"/>
<accession>A0A319BMD0</accession>
<gene>
    <name evidence="3" type="ORF">BO88DRAFT_400132</name>
</gene>
<keyword evidence="4" id="KW-1185">Reference proteome</keyword>
<reference evidence="3" key="1">
    <citation type="submission" date="2016-12" db="EMBL/GenBank/DDBJ databases">
        <title>The genomes of Aspergillus section Nigri reveals drivers in fungal speciation.</title>
        <authorList>
            <consortium name="DOE Joint Genome Institute"/>
            <person name="Vesth T.C."/>
            <person name="Nybo J."/>
            <person name="Theobald S."/>
            <person name="Brandl J."/>
            <person name="Frisvad J.C."/>
            <person name="Nielsen K.F."/>
            <person name="Lyhne E.K."/>
            <person name="Kogle M.E."/>
            <person name="Kuo A."/>
            <person name="Riley R."/>
            <person name="Clum A."/>
            <person name="Nolan M."/>
            <person name="Lipzen A."/>
            <person name="Salamov A."/>
            <person name="Henrissat B."/>
            <person name="Wiebenga A."/>
            <person name="De Vries R.P."/>
            <person name="Grigoriev I.V."/>
            <person name="Mortensen U.H."/>
            <person name="Andersen M.R."/>
            <person name="Baker S.E."/>
        </authorList>
    </citation>
    <scope>NUCLEOTIDE SEQUENCE [LARGE SCALE GENOMIC DNA]</scope>
    <source>
        <strain evidence="3">CBS 113365</strain>
    </source>
</reference>
<dbReference type="OrthoDB" id="4361103at2759"/>
<evidence type="ECO:0000313" key="3">
    <source>
        <dbReference type="EMBL" id="PYH74456.1"/>
    </source>
</evidence>
<protein>
    <submittedName>
        <fullName evidence="3">Uncharacterized protein</fullName>
    </submittedName>
</protein>
<name>A0A319BMD0_ASPVC</name>
<evidence type="ECO:0000256" key="2">
    <source>
        <dbReference type="SAM" id="Phobius"/>
    </source>
</evidence>
<dbReference type="AlphaFoldDB" id="A0A319BMD0"/>
<keyword evidence="2" id="KW-1133">Transmembrane helix</keyword>
<keyword evidence="2" id="KW-0472">Membrane</keyword>
<sequence>MSVSISFGSPRPVDPDRRQRVQSQDSGGSYIPQTLVMGIFLAIFATQMAINVVQIRRARRREPR</sequence>
<evidence type="ECO:0000256" key="1">
    <source>
        <dbReference type="SAM" id="MobiDB-lite"/>
    </source>
</evidence>
<feature type="region of interest" description="Disordered" evidence="1">
    <location>
        <begin position="1"/>
        <end position="30"/>
    </location>
</feature>
<dbReference type="EMBL" id="KZ821614">
    <property type="protein sequence ID" value="PYH74456.1"/>
    <property type="molecule type" value="Genomic_DNA"/>
</dbReference>
<keyword evidence="2" id="KW-0812">Transmembrane</keyword>
<dbReference type="GeneID" id="37210079"/>
<dbReference type="Proteomes" id="UP000248405">
    <property type="component" value="Unassembled WGS sequence"/>
</dbReference>